<keyword evidence="2" id="KW-1185">Reference proteome</keyword>
<comment type="caution">
    <text evidence="1">The sequence shown here is derived from an EMBL/GenBank/DDBJ whole genome shotgun (WGS) entry which is preliminary data.</text>
</comment>
<organism evidence="1 2">
    <name type="scientific">Eubacterium ramulus</name>
    <dbReference type="NCBI Taxonomy" id="39490"/>
    <lineage>
        <taxon>Bacteria</taxon>
        <taxon>Bacillati</taxon>
        <taxon>Bacillota</taxon>
        <taxon>Clostridia</taxon>
        <taxon>Eubacteriales</taxon>
        <taxon>Eubacteriaceae</taxon>
        <taxon>Eubacterium</taxon>
    </lineage>
</organism>
<sequence>MSETVKYVANGGQTYLPCQDNVNVPFAAYEKPEKPNPLLPELELNQDAIDKGYVLPSQKQHFLPGVTSEMMDWFWANMEKGYYLWAPGSHKKFTWVKTPVEYGMEASVHMISEACEPGAAVFGGEGVEIHRLA</sequence>
<dbReference type="Proteomes" id="UP000245288">
    <property type="component" value="Unassembled WGS sequence"/>
</dbReference>
<accession>A0A2V1JU29</accession>
<dbReference type="AlphaFoldDB" id="A0A2V1JU29"/>
<name>A0A2V1JU29_EUBRA</name>
<protein>
    <submittedName>
        <fullName evidence="1">Glycogen debranching protein</fullName>
    </submittedName>
</protein>
<proteinExistence type="predicted"/>
<gene>
    <name evidence="1" type="ORF">LG34_06550</name>
</gene>
<evidence type="ECO:0000313" key="2">
    <source>
        <dbReference type="Proteomes" id="UP000245288"/>
    </source>
</evidence>
<feature type="non-terminal residue" evidence="1">
    <location>
        <position position="133"/>
    </location>
</feature>
<dbReference type="EMBL" id="JRFU01000064">
    <property type="protein sequence ID" value="PWE87015.1"/>
    <property type="molecule type" value="Genomic_DNA"/>
</dbReference>
<reference evidence="1 2" key="1">
    <citation type="submission" date="2014-09" db="EMBL/GenBank/DDBJ databases">
        <title>Butyrate-producing bacteria isolated from human gut.</title>
        <authorList>
            <person name="Zhang Q."/>
            <person name="Zhao L."/>
        </authorList>
    </citation>
    <scope>NUCLEOTIDE SEQUENCE [LARGE SCALE GENOMIC DNA]</scope>
    <source>
        <strain evidence="1 2">21</strain>
    </source>
</reference>
<evidence type="ECO:0000313" key="1">
    <source>
        <dbReference type="EMBL" id="PWE87015.1"/>
    </source>
</evidence>